<keyword evidence="12" id="KW-1185">Reference proteome</keyword>
<comment type="catalytic activity">
    <reaction evidence="1">
        <text>ATP + protein L-histidine = ADP + protein N-phospho-L-histidine.</text>
        <dbReference type="EC" id="2.7.13.3"/>
    </reaction>
</comment>
<dbReference type="Pfam" id="PF02518">
    <property type="entry name" value="HATPase_c"/>
    <property type="match status" value="1"/>
</dbReference>
<evidence type="ECO:0000259" key="10">
    <source>
        <dbReference type="PROSITE" id="PS50110"/>
    </source>
</evidence>
<dbReference type="PRINTS" id="PR00344">
    <property type="entry name" value="BCTRLSENSOR"/>
</dbReference>
<name>A0A0S6VVI3_9BACT</name>
<dbReference type="SUPFAM" id="SSF52172">
    <property type="entry name" value="CheY-like"/>
    <property type="match status" value="1"/>
</dbReference>
<feature type="coiled-coil region" evidence="7">
    <location>
        <begin position="327"/>
        <end position="357"/>
    </location>
</feature>
<dbReference type="SUPFAM" id="SSF55874">
    <property type="entry name" value="ATPase domain of HSP90 chaperone/DNA topoisomerase II/histidine kinase"/>
    <property type="match status" value="1"/>
</dbReference>
<dbReference type="AlphaFoldDB" id="A0A0S6VVI3"/>
<dbReference type="Gene3D" id="1.10.287.130">
    <property type="match status" value="1"/>
</dbReference>
<sequence length="701" mass="78692">MKILIADDSPTIIEVVRFLLETQGFEVVSASDGIEAIAKTYQVCPDLVLLDIEMPKMTGYQVCRLLKSDERTKSIPIIILTSRGQKKDRFWGMSTGADDFITKDFEAEEELFSKIRLAVERSKNEAGGREPRGIPKHQADETPPPITEVSVLEQVNHILDQQLFQATIVNELSYLAINMHSFFTSIQSIFSLLARICEFQVASIFLQEEKLYHNFLFLAPPVSRQFLQTIKQRVIEEYKAYQPLEHIEHVQVTILKDGDLAYQEHKPANDEHQVATFLAFPLKIRNSVIGILGIGTTKENAIPLETIDILHVFTNEASIVLDNALLFKQLEQSNLELEKTITQLKNTQAQLVQSEKMASLGQLVAGVAHEINTPAGAINAATSNMMAALASIEESFRQLMREPLPPDAQAMLLNIISEFIGSLEKERKSTVSLREDTRRYEQSLETSGLSNIRNIAKQMARFGLSEARNADLLQLLRAYNSERVLDFLEKCYKIVVASRDIKTSIHLITRIVNALKLYSRLDQAKVEEVDIHEGIETTMIILQSQFKYGIEVVKKFSDLPKIACYANELNQVWTNIIHNAIQAMKGQGMLTIETYLSPQDDESDEAISAEISPRLTPSAERKIAVRITDTGPGIPLEIQGKIFDPYFTTKDQGEGSGLGLGIAQQIVERHHGEIRLTSRPGQTSFEVLLPISGVRKEYLAS</sequence>
<evidence type="ECO:0000256" key="6">
    <source>
        <dbReference type="PROSITE-ProRule" id="PRU00169"/>
    </source>
</evidence>
<dbReference type="SUPFAM" id="SSF47384">
    <property type="entry name" value="Homodimeric domain of signal transducing histidine kinase"/>
    <property type="match status" value="1"/>
</dbReference>
<dbReference type="CDD" id="cd00082">
    <property type="entry name" value="HisKA"/>
    <property type="match status" value="1"/>
</dbReference>
<dbReference type="InterPro" id="IPR003594">
    <property type="entry name" value="HATPase_dom"/>
</dbReference>
<dbReference type="SMART" id="SM00387">
    <property type="entry name" value="HATPase_c"/>
    <property type="match status" value="1"/>
</dbReference>
<feature type="domain" description="Histidine kinase" evidence="9">
    <location>
        <begin position="508"/>
        <end position="693"/>
    </location>
</feature>
<dbReference type="HOGENOM" id="CLU_393651_0_0_0"/>
<proteinExistence type="predicted"/>
<dbReference type="InterPro" id="IPR011006">
    <property type="entry name" value="CheY-like_superfamily"/>
</dbReference>
<keyword evidence="4" id="KW-0808">Transferase</keyword>
<dbReference type="SUPFAM" id="SSF55781">
    <property type="entry name" value="GAF domain-like"/>
    <property type="match status" value="1"/>
</dbReference>
<dbReference type="Gene3D" id="3.30.565.10">
    <property type="entry name" value="Histidine kinase-like ATPase, C-terminal domain"/>
    <property type="match status" value="1"/>
</dbReference>
<dbReference type="Gene3D" id="3.40.50.2300">
    <property type="match status" value="1"/>
</dbReference>
<dbReference type="InterPro" id="IPR036890">
    <property type="entry name" value="HATPase_C_sf"/>
</dbReference>
<dbReference type="InterPro" id="IPR003661">
    <property type="entry name" value="HisK_dim/P_dom"/>
</dbReference>
<evidence type="ECO:0000256" key="3">
    <source>
        <dbReference type="ARBA" id="ARBA00022553"/>
    </source>
</evidence>
<dbReference type="Gene3D" id="3.30.450.40">
    <property type="match status" value="1"/>
</dbReference>
<dbReference type="Proteomes" id="UP000030700">
    <property type="component" value="Unassembled WGS sequence"/>
</dbReference>
<dbReference type="InterPro" id="IPR036097">
    <property type="entry name" value="HisK_dim/P_sf"/>
</dbReference>
<accession>A0A0S6VVI3</accession>
<protein>
    <recommendedName>
        <fullName evidence="2">histidine kinase</fullName>
        <ecNumber evidence="2">2.7.13.3</ecNumber>
    </recommendedName>
</protein>
<dbReference type="Pfam" id="PF01590">
    <property type="entry name" value="GAF"/>
    <property type="match status" value="1"/>
</dbReference>
<keyword evidence="7" id="KW-0175">Coiled coil</keyword>
<feature type="region of interest" description="Disordered" evidence="8">
    <location>
        <begin position="122"/>
        <end position="143"/>
    </location>
</feature>
<evidence type="ECO:0000259" key="9">
    <source>
        <dbReference type="PROSITE" id="PS50109"/>
    </source>
</evidence>
<gene>
    <name evidence="11" type="ORF">U14_00534</name>
</gene>
<evidence type="ECO:0000256" key="7">
    <source>
        <dbReference type="SAM" id="Coils"/>
    </source>
</evidence>
<evidence type="ECO:0000256" key="5">
    <source>
        <dbReference type="ARBA" id="ARBA00022777"/>
    </source>
</evidence>
<dbReference type="GO" id="GO:0000155">
    <property type="term" value="F:phosphorelay sensor kinase activity"/>
    <property type="evidence" value="ECO:0007669"/>
    <property type="project" value="InterPro"/>
</dbReference>
<dbReference type="PANTHER" id="PTHR43065">
    <property type="entry name" value="SENSOR HISTIDINE KINASE"/>
    <property type="match status" value="1"/>
</dbReference>
<dbReference type="PROSITE" id="PS50110">
    <property type="entry name" value="RESPONSE_REGULATORY"/>
    <property type="match status" value="1"/>
</dbReference>
<dbReference type="InterPro" id="IPR004358">
    <property type="entry name" value="Sig_transdc_His_kin-like_C"/>
</dbReference>
<dbReference type="STRING" id="1499966.U14_00534"/>
<dbReference type="InterPro" id="IPR029016">
    <property type="entry name" value="GAF-like_dom_sf"/>
</dbReference>
<dbReference type="EMBL" id="DF820455">
    <property type="protein sequence ID" value="GAK49313.1"/>
    <property type="molecule type" value="Genomic_DNA"/>
</dbReference>
<dbReference type="InterPro" id="IPR001789">
    <property type="entry name" value="Sig_transdc_resp-reg_receiver"/>
</dbReference>
<evidence type="ECO:0000256" key="2">
    <source>
        <dbReference type="ARBA" id="ARBA00012438"/>
    </source>
</evidence>
<evidence type="ECO:0000313" key="12">
    <source>
        <dbReference type="Proteomes" id="UP000030700"/>
    </source>
</evidence>
<dbReference type="EC" id="2.7.13.3" evidence="2"/>
<dbReference type="Pfam" id="PF00072">
    <property type="entry name" value="Response_reg"/>
    <property type="match status" value="1"/>
</dbReference>
<evidence type="ECO:0000313" key="11">
    <source>
        <dbReference type="EMBL" id="GAK49313.1"/>
    </source>
</evidence>
<dbReference type="PROSITE" id="PS50109">
    <property type="entry name" value="HIS_KIN"/>
    <property type="match status" value="1"/>
</dbReference>
<evidence type="ECO:0000256" key="1">
    <source>
        <dbReference type="ARBA" id="ARBA00000085"/>
    </source>
</evidence>
<dbReference type="SMART" id="SM00448">
    <property type="entry name" value="REC"/>
    <property type="match status" value="1"/>
</dbReference>
<dbReference type="InterPro" id="IPR005467">
    <property type="entry name" value="His_kinase_dom"/>
</dbReference>
<organism evidence="11">
    <name type="scientific">Candidatus Moduliflexus flocculans</name>
    <dbReference type="NCBI Taxonomy" id="1499966"/>
    <lineage>
        <taxon>Bacteria</taxon>
        <taxon>Candidatus Moduliflexota</taxon>
        <taxon>Candidatus Moduliflexia</taxon>
        <taxon>Candidatus Moduliflexales</taxon>
        <taxon>Candidatus Moduliflexaceae</taxon>
    </lineage>
</organism>
<keyword evidence="5 11" id="KW-0418">Kinase</keyword>
<feature type="compositionally biased region" description="Basic and acidic residues" evidence="8">
    <location>
        <begin position="122"/>
        <end position="140"/>
    </location>
</feature>
<feature type="domain" description="Response regulatory" evidence="10">
    <location>
        <begin position="2"/>
        <end position="118"/>
    </location>
</feature>
<feature type="modified residue" description="4-aspartylphosphate" evidence="6">
    <location>
        <position position="51"/>
    </location>
</feature>
<reference evidence="11" key="1">
    <citation type="journal article" date="2015" name="PeerJ">
        <title>First genomic representation of candidate bacterial phylum KSB3 points to enhanced environmental sensing as a trigger of wastewater bulking.</title>
        <authorList>
            <person name="Sekiguchi Y."/>
            <person name="Ohashi A."/>
            <person name="Parks D.H."/>
            <person name="Yamauchi T."/>
            <person name="Tyson G.W."/>
            <person name="Hugenholtz P."/>
        </authorList>
    </citation>
    <scope>NUCLEOTIDE SEQUENCE [LARGE SCALE GENOMIC DNA]</scope>
</reference>
<evidence type="ECO:0000256" key="8">
    <source>
        <dbReference type="SAM" id="MobiDB-lite"/>
    </source>
</evidence>
<dbReference type="PANTHER" id="PTHR43065:SF48">
    <property type="entry name" value="HISTIDINE KINASE"/>
    <property type="match status" value="1"/>
</dbReference>
<dbReference type="InterPro" id="IPR003018">
    <property type="entry name" value="GAF"/>
</dbReference>
<evidence type="ECO:0000256" key="4">
    <source>
        <dbReference type="ARBA" id="ARBA00022679"/>
    </source>
</evidence>
<keyword evidence="3 6" id="KW-0597">Phosphoprotein</keyword>